<protein>
    <submittedName>
        <fullName evidence="1">Uncharacterized protein</fullName>
    </submittedName>
</protein>
<dbReference type="EMBL" id="JBHTIW010000040">
    <property type="protein sequence ID" value="MFD0923726.1"/>
    <property type="molecule type" value="Genomic_DNA"/>
</dbReference>
<gene>
    <name evidence="1" type="ORF">ACFQ16_28610</name>
</gene>
<accession>A0ABW3G465</accession>
<evidence type="ECO:0000313" key="2">
    <source>
        <dbReference type="Proteomes" id="UP001597018"/>
    </source>
</evidence>
<proteinExistence type="predicted"/>
<reference evidence="2" key="1">
    <citation type="journal article" date="2019" name="Int. J. Syst. Evol. Microbiol.">
        <title>The Global Catalogue of Microorganisms (GCM) 10K type strain sequencing project: providing services to taxonomists for standard genome sequencing and annotation.</title>
        <authorList>
            <consortium name="The Broad Institute Genomics Platform"/>
            <consortium name="The Broad Institute Genome Sequencing Center for Infectious Disease"/>
            <person name="Wu L."/>
            <person name="Ma J."/>
        </authorList>
    </citation>
    <scope>NUCLEOTIDE SEQUENCE [LARGE SCALE GENOMIC DNA]</scope>
    <source>
        <strain evidence="2">CCUG 56401</strain>
    </source>
</reference>
<name>A0ABW3G465_9PSEU</name>
<sequence length="62" mass="6429">MILPCLDVPVLHRPVPAPVHPGLHGRARGPALPAALAAVWEFLIAAGVVGDPPRRFRPAPGG</sequence>
<organism evidence="1 2">
    <name type="scientific">Saccharopolyspora rosea</name>
    <dbReference type="NCBI Taxonomy" id="524884"/>
    <lineage>
        <taxon>Bacteria</taxon>
        <taxon>Bacillati</taxon>
        <taxon>Actinomycetota</taxon>
        <taxon>Actinomycetes</taxon>
        <taxon>Pseudonocardiales</taxon>
        <taxon>Pseudonocardiaceae</taxon>
        <taxon>Saccharopolyspora</taxon>
    </lineage>
</organism>
<keyword evidence="2" id="KW-1185">Reference proteome</keyword>
<comment type="caution">
    <text evidence="1">The sequence shown here is derived from an EMBL/GenBank/DDBJ whole genome shotgun (WGS) entry which is preliminary data.</text>
</comment>
<evidence type="ECO:0000313" key="1">
    <source>
        <dbReference type="EMBL" id="MFD0923726.1"/>
    </source>
</evidence>
<dbReference type="Proteomes" id="UP001597018">
    <property type="component" value="Unassembled WGS sequence"/>
</dbReference>
<dbReference type="RefSeq" id="WP_345601002.1">
    <property type="nucleotide sequence ID" value="NZ_BAABLT010000023.1"/>
</dbReference>